<gene>
    <name evidence="9" type="ORF">ENO47_00400</name>
    <name evidence="10" type="ORF">ENO47_04160</name>
    <name evidence="11" type="ORF">ENO47_09990</name>
</gene>
<keyword evidence="7 8" id="KW-0472">Membrane</keyword>
<feature type="transmembrane region" description="Helical" evidence="8">
    <location>
        <begin position="947"/>
        <end position="967"/>
    </location>
</feature>
<dbReference type="GO" id="GO:0005886">
    <property type="term" value="C:plasma membrane"/>
    <property type="evidence" value="ECO:0007669"/>
    <property type="project" value="UniProtKB-SubCell"/>
</dbReference>
<feature type="transmembrane region" description="Helical" evidence="8">
    <location>
        <begin position="386"/>
        <end position="408"/>
    </location>
</feature>
<organism evidence="10">
    <name type="scientific">Hydrogenobacter sp</name>
    <dbReference type="NCBI Taxonomy" id="2152829"/>
    <lineage>
        <taxon>Bacteria</taxon>
        <taxon>Pseudomonadati</taxon>
        <taxon>Aquificota</taxon>
        <taxon>Aquificia</taxon>
        <taxon>Aquificales</taxon>
        <taxon>Aquificaceae</taxon>
        <taxon>Hydrogenobacter</taxon>
    </lineage>
</organism>
<keyword evidence="4" id="KW-1003">Cell membrane</keyword>
<evidence type="ECO:0000256" key="3">
    <source>
        <dbReference type="ARBA" id="ARBA00022448"/>
    </source>
</evidence>
<reference evidence="10" key="1">
    <citation type="journal article" date="2020" name="mSystems">
        <title>Genome- and Community-Level Interaction Insights into Carbon Utilization and Element Cycling Functions of Hydrothermarchaeota in Hydrothermal Sediment.</title>
        <authorList>
            <person name="Zhou Z."/>
            <person name="Liu Y."/>
            <person name="Xu W."/>
            <person name="Pan J."/>
            <person name="Luo Z.H."/>
            <person name="Li M."/>
        </authorList>
    </citation>
    <scope>NUCLEOTIDE SEQUENCE [LARGE SCALE GENOMIC DNA]</scope>
    <source>
        <strain evidence="10">SpSt-132</strain>
    </source>
</reference>
<dbReference type="SUPFAM" id="SSF82866">
    <property type="entry name" value="Multidrug efflux transporter AcrB transmembrane domain"/>
    <property type="match status" value="2"/>
</dbReference>
<comment type="subcellular location">
    <subcellularLocation>
        <location evidence="1">Cell membrane</location>
        <topology evidence="1">Multi-pass membrane protein</topology>
    </subcellularLocation>
</comment>
<evidence type="ECO:0000256" key="1">
    <source>
        <dbReference type="ARBA" id="ARBA00004651"/>
    </source>
</evidence>
<feature type="transmembrane region" description="Helical" evidence="8">
    <location>
        <begin position="902"/>
        <end position="926"/>
    </location>
</feature>
<dbReference type="Gene3D" id="3.30.70.1320">
    <property type="entry name" value="Multidrug efflux transporter AcrB pore domain like"/>
    <property type="match status" value="1"/>
</dbReference>
<dbReference type="Gene3D" id="3.30.2090.10">
    <property type="entry name" value="Multidrug efflux transporter AcrB TolC docking domain, DN and DC subdomains"/>
    <property type="match status" value="2"/>
</dbReference>
<evidence type="ECO:0000313" key="11">
    <source>
        <dbReference type="EMBL" id="HEW46971.1"/>
    </source>
</evidence>
<dbReference type="PRINTS" id="PR00702">
    <property type="entry name" value="ACRIFLAVINRP"/>
</dbReference>
<name>A0A7C2Z2D8_9AQUI</name>
<comment type="caution">
    <text evidence="10">The sequence shown here is derived from an EMBL/GenBank/DDBJ whole genome shotgun (WGS) entry which is preliminary data.</text>
</comment>
<evidence type="ECO:0000256" key="6">
    <source>
        <dbReference type="ARBA" id="ARBA00022989"/>
    </source>
</evidence>
<evidence type="ECO:0000256" key="7">
    <source>
        <dbReference type="ARBA" id="ARBA00023136"/>
    </source>
</evidence>
<dbReference type="Pfam" id="PF00873">
    <property type="entry name" value="ACR_tran"/>
    <property type="match status" value="1"/>
</dbReference>
<dbReference type="Gene3D" id="3.30.70.1430">
    <property type="entry name" value="Multidrug efflux transporter AcrB pore domain"/>
    <property type="match status" value="2"/>
</dbReference>
<evidence type="ECO:0000313" key="9">
    <source>
        <dbReference type="EMBL" id="HEW45129.1"/>
    </source>
</evidence>
<accession>A0A7C2Z2D8</accession>
<feature type="transmembrane region" description="Helical" evidence="8">
    <location>
        <begin position="429"/>
        <end position="450"/>
    </location>
</feature>
<dbReference type="NCBIfam" id="TIGR00914">
    <property type="entry name" value="2A0601"/>
    <property type="match status" value="1"/>
</dbReference>
<dbReference type="InterPro" id="IPR004763">
    <property type="entry name" value="CusA-like"/>
</dbReference>
<feature type="transmembrane region" description="Helical" evidence="8">
    <location>
        <begin position="356"/>
        <end position="374"/>
    </location>
</feature>
<dbReference type="EMBL" id="DSFP01000081">
    <property type="protein sequence ID" value="HEW46971.1"/>
    <property type="molecule type" value="Genomic_DNA"/>
</dbReference>
<comment type="similarity">
    <text evidence="2">Belongs to the resistance-nodulation-cell division (RND) (TC 2.A.6) family.</text>
</comment>
<dbReference type="EMBL" id="DSFP01000008">
    <property type="protein sequence ID" value="HEW45129.1"/>
    <property type="molecule type" value="Genomic_DNA"/>
</dbReference>
<evidence type="ECO:0000256" key="5">
    <source>
        <dbReference type="ARBA" id="ARBA00022692"/>
    </source>
</evidence>
<feature type="transmembrane region" description="Helical" evidence="8">
    <location>
        <begin position="876"/>
        <end position="896"/>
    </location>
</feature>
<dbReference type="GO" id="GO:0008324">
    <property type="term" value="F:monoatomic cation transmembrane transporter activity"/>
    <property type="evidence" value="ECO:0007669"/>
    <property type="project" value="InterPro"/>
</dbReference>
<protein>
    <submittedName>
        <fullName evidence="10">Efflux RND transporter permease subunit</fullName>
    </submittedName>
</protein>
<feature type="transmembrane region" description="Helical" evidence="8">
    <location>
        <begin position="462"/>
        <end position="489"/>
    </location>
</feature>
<dbReference type="InterPro" id="IPR027463">
    <property type="entry name" value="AcrB_DN_DC_subdom"/>
</dbReference>
<keyword evidence="5 8" id="KW-0812">Transmembrane</keyword>
<dbReference type="AlphaFoldDB" id="A0A7C2Z2D8"/>
<dbReference type="EMBL" id="DSFP01000034">
    <property type="protein sequence ID" value="HEW45849.1"/>
    <property type="molecule type" value="Genomic_DNA"/>
</dbReference>
<dbReference type="PANTHER" id="PTHR32063:SF24">
    <property type="entry name" value="CATION EFFLUX SYSTEM (ACRB_ACRD_ACRF FAMILY)"/>
    <property type="match status" value="1"/>
</dbReference>
<evidence type="ECO:0000256" key="2">
    <source>
        <dbReference type="ARBA" id="ARBA00010942"/>
    </source>
</evidence>
<dbReference type="GO" id="GO:0042910">
    <property type="term" value="F:xenobiotic transmembrane transporter activity"/>
    <property type="evidence" value="ECO:0007669"/>
    <property type="project" value="TreeGrafter"/>
</dbReference>
<dbReference type="SUPFAM" id="SSF82714">
    <property type="entry name" value="Multidrug efflux transporter AcrB TolC docking domain, DN and DC subdomains"/>
    <property type="match status" value="2"/>
</dbReference>
<dbReference type="InterPro" id="IPR001036">
    <property type="entry name" value="Acrflvin-R"/>
</dbReference>
<dbReference type="PANTHER" id="PTHR32063">
    <property type="match status" value="1"/>
</dbReference>
<feature type="transmembrane region" description="Helical" evidence="8">
    <location>
        <begin position="979"/>
        <end position="1002"/>
    </location>
</feature>
<keyword evidence="6 8" id="KW-1133">Transmembrane helix</keyword>
<feature type="transmembrane region" description="Helical" evidence="8">
    <location>
        <begin position="850"/>
        <end position="869"/>
    </location>
</feature>
<feature type="transmembrane region" description="Helical" evidence="8">
    <location>
        <begin position="509"/>
        <end position="535"/>
    </location>
</feature>
<evidence type="ECO:0000256" key="4">
    <source>
        <dbReference type="ARBA" id="ARBA00022475"/>
    </source>
</evidence>
<proteinExistence type="inferred from homology"/>
<evidence type="ECO:0000313" key="10">
    <source>
        <dbReference type="EMBL" id="HEW45849.1"/>
    </source>
</evidence>
<dbReference type="Gene3D" id="1.20.1640.10">
    <property type="entry name" value="Multidrug efflux transporter AcrB transmembrane domain"/>
    <property type="match status" value="2"/>
</dbReference>
<evidence type="ECO:0000256" key="8">
    <source>
        <dbReference type="SAM" id="Phobius"/>
    </source>
</evidence>
<keyword evidence="3" id="KW-0813">Transport</keyword>
<sequence>MRKVLKYRLLVLLLLFGVVALGLWSFRRLPIDTFPDPTPIQVIIYTETPGLSAEETELLVTKPIEFVLSGIKDVELVRSVSLPGLSYVSVFFKDGTDIYFARNLVAQKLPEAQAQIPQGYVPRMGPNTSGLGNVLFYTLLDEKGNYSLEDLKTIQMWKIRPIIKATDGVEDISQWGPERAYLIRLKPEKMVLYGISLEDVVKALEDYNQIAGGGFLQSPEGDLVVRGLGRLKSMEEVENVPIKKEGGVSLTIRDIADVLPSELPNRMGVFTLNGQEVQGNIVLKRVQTNTMELVEELKKKLEEVQKILPDGLKVEVLYDQSYLTQKALSTVERALIEGILLVSLAIALYMWNLRVALLVALSVPLTLLITFIFLKNLGISGNLMTLGGLAIGIGLFADATVVVVENIYRHLSERPQANKFSIIVESVSEVLRPVSFAVGIIMLVFLPIFSFESVEGKYYKPLALTIILALFSSLVVAFLFMPVLSYYVIRPGREETYFFKRLRELYLKLLEGAFKIRSLLLTATLSLFLFSLFLLSRIGTEFAPQLEEGTLLVKSFLNPNVSMEEAKRVARVVEETALEYPEVVRTFSNIGRAEVGEPADLSYIETFIILRPAEEWKNFKSRQEFENILRERLEGVPGVEFSFTQPIQMRIDELLSGVRSTVAIKVFGDDLKKINEIAYKIEEIVKGIKGAVDVETEAQSGKLQLRIVPKMEVLKRYNLTTAELMNLVAYALGGKEVGYIQQDTILFPLVLGLEKKDLESVKNLPLITKDGNILTLSQVADVEITEGFSKIRRENGMRFALVQSNLQGRDLGGFVKEIKERIAKEVKLPPGYFISFGGQFENQERAMKRLSIVAPLSILLILLLLYINYNSLRDALIVILNVPFATIGGVLSLYISGYNLSVPSAVGFIALFGIATLNGVVLISYVRSLLENGYNLKEAVLLGASRRLRPILITATAASLGLLPMLFSKGIGSEVQKPLAVVVIGGIFTSTALTLLILPLVYERFGRKS</sequence>
<feature type="transmembrane region" description="Helical" evidence="8">
    <location>
        <begin position="334"/>
        <end position="351"/>
    </location>
</feature>
<dbReference type="SUPFAM" id="SSF82693">
    <property type="entry name" value="Multidrug efflux transporter AcrB pore domain, PN1, PN2, PC1 and PC2 subdomains"/>
    <property type="match status" value="2"/>
</dbReference>
<dbReference type="Gene3D" id="3.30.70.1440">
    <property type="entry name" value="Multidrug efflux transporter AcrB pore domain"/>
    <property type="match status" value="1"/>
</dbReference>